<dbReference type="EMBL" id="CADCVS010000613">
    <property type="protein sequence ID" value="CAA9540223.1"/>
    <property type="molecule type" value="Genomic_DNA"/>
</dbReference>
<name>A0A6J4U459_9ACTN</name>
<feature type="non-terminal residue" evidence="1">
    <location>
        <position position="37"/>
    </location>
</feature>
<accession>A0A6J4U459</accession>
<dbReference type="AlphaFoldDB" id="A0A6J4U459"/>
<protein>
    <submittedName>
        <fullName evidence="1">Uncharacterized protein</fullName>
    </submittedName>
</protein>
<gene>
    <name evidence="1" type="ORF">AVDCRST_MAG30-4671</name>
</gene>
<organism evidence="1">
    <name type="scientific">uncultured Solirubrobacteraceae bacterium</name>
    <dbReference type="NCBI Taxonomy" id="1162706"/>
    <lineage>
        <taxon>Bacteria</taxon>
        <taxon>Bacillati</taxon>
        <taxon>Actinomycetota</taxon>
        <taxon>Thermoleophilia</taxon>
        <taxon>Solirubrobacterales</taxon>
        <taxon>Solirubrobacteraceae</taxon>
        <taxon>environmental samples</taxon>
    </lineage>
</organism>
<reference evidence="1" key="1">
    <citation type="submission" date="2020-02" db="EMBL/GenBank/DDBJ databases">
        <authorList>
            <person name="Meier V. D."/>
        </authorList>
    </citation>
    <scope>NUCLEOTIDE SEQUENCE</scope>
    <source>
        <strain evidence="1">AVDCRST_MAG30</strain>
    </source>
</reference>
<evidence type="ECO:0000313" key="1">
    <source>
        <dbReference type="EMBL" id="CAA9540223.1"/>
    </source>
</evidence>
<feature type="non-terminal residue" evidence="1">
    <location>
        <position position="1"/>
    </location>
</feature>
<sequence>DLHTRRARVAQAHPRRAVGPCVARREATRLDRRRLRL</sequence>
<proteinExistence type="predicted"/>